<proteinExistence type="predicted"/>
<keyword evidence="2" id="KW-1185">Reference proteome</keyword>
<organism evidence="1 2">
    <name type="scientific">Dreissena polymorpha</name>
    <name type="common">Zebra mussel</name>
    <name type="synonym">Mytilus polymorpha</name>
    <dbReference type="NCBI Taxonomy" id="45954"/>
    <lineage>
        <taxon>Eukaryota</taxon>
        <taxon>Metazoa</taxon>
        <taxon>Spiralia</taxon>
        <taxon>Lophotrochozoa</taxon>
        <taxon>Mollusca</taxon>
        <taxon>Bivalvia</taxon>
        <taxon>Autobranchia</taxon>
        <taxon>Heteroconchia</taxon>
        <taxon>Euheterodonta</taxon>
        <taxon>Imparidentia</taxon>
        <taxon>Neoheterodontei</taxon>
        <taxon>Myida</taxon>
        <taxon>Dreissenoidea</taxon>
        <taxon>Dreissenidae</taxon>
        <taxon>Dreissena</taxon>
    </lineage>
</organism>
<reference evidence="1" key="1">
    <citation type="journal article" date="2019" name="bioRxiv">
        <title>The Genome of the Zebra Mussel, Dreissena polymorpha: A Resource for Invasive Species Research.</title>
        <authorList>
            <person name="McCartney M.A."/>
            <person name="Auch B."/>
            <person name="Kono T."/>
            <person name="Mallez S."/>
            <person name="Zhang Y."/>
            <person name="Obille A."/>
            <person name="Becker A."/>
            <person name="Abrahante J.E."/>
            <person name="Garbe J."/>
            <person name="Badalamenti J.P."/>
            <person name="Herman A."/>
            <person name="Mangelson H."/>
            <person name="Liachko I."/>
            <person name="Sullivan S."/>
            <person name="Sone E.D."/>
            <person name="Koren S."/>
            <person name="Silverstein K.A.T."/>
            <person name="Beckman K.B."/>
            <person name="Gohl D.M."/>
        </authorList>
    </citation>
    <scope>NUCLEOTIDE SEQUENCE</scope>
    <source>
        <strain evidence="1">Duluth1</strain>
        <tissue evidence="1">Whole animal</tissue>
    </source>
</reference>
<dbReference type="EMBL" id="JAIWYP010000007">
    <property type="protein sequence ID" value="KAH3795736.1"/>
    <property type="molecule type" value="Genomic_DNA"/>
</dbReference>
<dbReference type="Proteomes" id="UP000828390">
    <property type="component" value="Unassembled WGS sequence"/>
</dbReference>
<sequence>MEQHIAYIYGKKTIYLNSYTIVPVGSTDECQSQYYYNKHGNQGSNHSKDDCANVRAFLVSVGHNFRYKAATNIITFKKVSDNFVDS</sequence>
<gene>
    <name evidence="1" type="ORF">DPMN_149295</name>
</gene>
<comment type="caution">
    <text evidence="1">The sequence shown here is derived from an EMBL/GenBank/DDBJ whole genome shotgun (WGS) entry which is preliminary data.</text>
</comment>
<evidence type="ECO:0000313" key="1">
    <source>
        <dbReference type="EMBL" id="KAH3795736.1"/>
    </source>
</evidence>
<reference evidence="1" key="2">
    <citation type="submission" date="2020-11" db="EMBL/GenBank/DDBJ databases">
        <authorList>
            <person name="McCartney M.A."/>
            <person name="Auch B."/>
            <person name="Kono T."/>
            <person name="Mallez S."/>
            <person name="Becker A."/>
            <person name="Gohl D.M."/>
            <person name="Silverstein K.A.T."/>
            <person name="Koren S."/>
            <person name="Bechman K.B."/>
            <person name="Herman A."/>
            <person name="Abrahante J.E."/>
            <person name="Garbe J."/>
        </authorList>
    </citation>
    <scope>NUCLEOTIDE SEQUENCE</scope>
    <source>
        <strain evidence="1">Duluth1</strain>
        <tissue evidence="1">Whole animal</tissue>
    </source>
</reference>
<protein>
    <submittedName>
        <fullName evidence="1">Uncharacterized protein</fullName>
    </submittedName>
</protein>
<evidence type="ECO:0000313" key="2">
    <source>
        <dbReference type="Proteomes" id="UP000828390"/>
    </source>
</evidence>
<name>A0A9D4FDB0_DREPO</name>
<dbReference type="AlphaFoldDB" id="A0A9D4FDB0"/>
<accession>A0A9D4FDB0</accession>